<organism evidence="2 3">
    <name type="scientific">SAR86 cluster bacterium</name>
    <dbReference type="NCBI Taxonomy" id="2030880"/>
    <lineage>
        <taxon>Bacteria</taxon>
        <taxon>Pseudomonadati</taxon>
        <taxon>Pseudomonadota</taxon>
        <taxon>Gammaproteobacteria</taxon>
        <taxon>SAR86 cluster</taxon>
    </lineage>
</organism>
<dbReference type="Pfam" id="PF04773">
    <property type="entry name" value="FecR"/>
    <property type="match status" value="1"/>
</dbReference>
<sequence>MKPSKIASIARPNGFFGRLIPIFGRFAATAALILWSVSAHPASAAATGESAVVGEVSLVLGKAYLLSEGKPRKLVETGSQIHASDQILTQTNGHVHIRFVDDHLVSVRPDSQLEIISYDYDAEHPEKSSIKFNLIEGIARSISGEGAKAARSRYRLNTPIAAIGVRGTDFVVSVSEQSTRALVNQGAIVMAPFSEECLASAIGPCATNAVELTDSALQMLEFEGTALVPRLIPAPHEREPGIMREEVQLALADNTSQGEGRAADNDAYLENVTSLRATEQAANDLPEFTPDEAVASSELTNRQMVWGRWASEPSAQERITLTYDEARIGRKVTVGNSEYLLFRTEGPRPQVGRGLGPVSFSLDSAQAFYNSESGIVAMQVNRGNLDIDFDQSSFTTELNLSHISTGFVDFAASGTISDRGYFNAIADTQRLAGAVTTDGSEAGYFFEKQLENGSINGLTLWDAR</sequence>
<gene>
    <name evidence="2" type="ORF">COB20_09035</name>
</gene>
<comment type="caution">
    <text evidence="2">The sequence shown here is derived from an EMBL/GenBank/DDBJ whole genome shotgun (WGS) entry which is preliminary data.</text>
</comment>
<dbReference type="PANTHER" id="PTHR38731">
    <property type="entry name" value="LIPL45-RELATED LIPOPROTEIN-RELATED"/>
    <property type="match status" value="1"/>
</dbReference>
<name>A0A2A4X4W0_9GAMM</name>
<dbReference type="InterPro" id="IPR006860">
    <property type="entry name" value="FecR"/>
</dbReference>
<evidence type="ECO:0000313" key="3">
    <source>
        <dbReference type="Proteomes" id="UP000218767"/>
    </source>
</evidence>
<evidence type="ECO:0000313" key="2">
    <source>
        <dbReference type="EMBL" id="PCI77067.1"/>
    </source>
</evidence>
<reference evidence="3" key="1">
    <citation type="submission" date="2017-08" db="EMBL/GenBank/DDBJ databases">
        <title>A dynamic microbial community with high functional redundancy inhabits the cold, oxic subseafloor aquifer.</title>
        <authorList>
            <person name="Tully B.J."/>
            <person name="Wheat C.G."/>
            <person name="Glazer B.T."/>
            <person name="Huber J.A."/>
        </authorList>
    </citation>
    <scope>NUCLEOTIDE SEQUENCE [LARGE SCALE GENOMIC DNA]</scope>
</reference>
<protein>
    <recommendedName>
        <fullName evidence="1">FecR protein domain-containing protein</fullName>
    </recommendedName>
</protein>
<dbReference type="AlphaFoldDB" id="A0A2A4X4W0"/>
<dbReference type="PANTHER" id="PTHR38731:SF3">
    <property type="entry name" value="BLL6125 PROTEIN"/>
    <property type="match status" value="1"/>
</dbReference>
<feature type="domain" description="FecR protein" evidence="1">
    <location>
        <begin position="85"/>
        <end position="188"/>
    </location>
</feature>
<dbReference type="EMBL" id="NVUL01000049">
    <property type="protein sequence ID" value="PCI77067.1"/>
    <property type="molecule type" value="Genomic_DNA"/>
</dbReference>
<proteinExistence type="predicted"/>
<accession>A0A2A4X4W0</accession>
<dbReference type="Proteomes" id="UP000218767">
    <property type="component" value="Unassembled WGS sequence"/>
</dbReference>
<evidence type="ECO:0000259" key="1">
    <source>
        <dbReference type="Pfam" id="PF04773"/>
    </source>
</evidence>